<dbReference type="Proteomes" id="UP000001937">
    <property type="component" value="Chromosome"/>
</dbReference>
<dbReference type="InterPro" id="IPR050631">
    <property type="entry name" value="PheA/TfdB_FAD_monoxygenase"/>
</dbReference>
<organism evidence="4 5">
    <name type="scientific">Frankia casuarinae (strain DSM 45818 / CECT 9043 / HFP020203 / CcI3)</name>
    <dbReference type="NCBI Taxonomy" id="106370"/>
    <lineage>
        <taxon>Bacteria</taxon>
        <taxon>Bacillati</taxon>
        <taxon>Actinomycetota</taxon>
        <taxon>Actinomycetes</taxon>
        <taxon>Frankiales</taxon>
        <taxon>Frankiaceae</taxon>
        <taxon>Frankia</taxon>
    </lineage>
</organism>
<dbReference type="InterPro" id="IPR036188">
    <property type="entry name" value="FAD/NAD-bd_sf"/>
</dbReference>
<gene>
    <name evidence="4" type="ordered locus">Francci3_4203</name>
</gene>
<evidence type="ECO:0000313" key="4">
    <source>
        <dbReference type="EMBL" id="ABD13551.1"/>
    </source>
</evidence>
<dbReference type="SUPFAM" id="SSF51905">
    <property type="entry name" value="FAD/NAD(P)-binding domain"/>
    <property type="match status" value="1"/>
</dbReference>
<keyword evidence="5" id="KW-1185">Reference proteome</keyword>
<dbReference type="STRING" id="106370.Francci3_4203"/>
<name>Q2J591_FRACC</name>
<feature type="compositionally biased region" description="Polar residues" evidence="2">
    <location>
        <begin position="390"/>
        <end position="400"/>
    </location>
</feature>
<evidence type="ECO:0000259" key="3">
    <source>
        <dbReference type="Pfam" id="PF01494"/>
    </source>
</evidence>
<dbReference type="EMBL" id="CP000249">
    <property type="protein sequence ID" value="ABD13551.1"/>
    <property type="molecule type" value="Genomic_DNA"/>
</dbReference>
<evidence type="ECO:0000256" key="2">
    <source>
        <dbReference type="SAM" id="MobiDB-lite"/>
    </source>
</evidence>
<evidence type="ECO:0000256" key="1">
    <source>
        <dbReference type="ARBA" id="ARBA00023002"/>
    </source>
</evidence>
<feature type="domain" description="FAD-binding" evidence="3">
    <location>
        <begin position="20"/>
        <end position="361"/>
    </location>
</feature>
<sequence>MNGALPSTRTGMESGGSADDCHVLVVGYGPVGQFLSLLLARRGWRVTVTERQPHPYPLPRAVAFDAQAARVLAAAGLRAELGAIGEPSPDYMVVNGTGRTLLRIGLSPGDEHRWPDSTSMYQPRLEAALTEHGERCASLRVLRGQEALRLVARASHVEVGLRDTGSGAGRTVRARWVVGCDGAGSFVRTAMGASLTDYGFSHDWMACDVVPHHPEEFPACNVQYADPARPRVAVSAGPGRRRWEFMRLAGESAEEFAGVAKAWDLLSLFGVTPANATLVRHAVYTFAARVANRWRRGRVLLAGDAAHQMPPFAGQGMCSGIGDAANLAWKLDLILAGCADENLMDSYEAERAPQARQTVEMSTQLGRIICVTDPAAAAERDRALLARATPATSGKSTSGHGTDAVPGQAMDGRFAHHLSDGAPGRGTGRRVPEVRLGAVGSPEPRMEILGQDFVLLALGVPEALLEAGLAERLRDRSVRLVQVLPAGAAPTVSKEWESVADAGGFLRAWLDGMGARAALIRPDFQVFGVGSDRAETSEVVRELLERVRVPHAGAL</sequence>
<dbReference type="GO" id="GO:0008688">
    <property type="term" value="F:3-(3-hydroxyphenyl)propionate hydroxylase activity"/>
    <property type="evidence" value="ECO:0007669"/>
    <property type="project" value="TreeGrafter"/>
</dbReference>
<dbReference type="Gene3D" id="3.30.70.2450">
    <property type="match status" value="1"/>
</dbReference>
<dbReference type="AlphaFoldDB" id="Q2J591"/>
<dbReference type="eggNOG" id="COG0654">
    <property type="taxonomic scope" value="Bacteria"/>
</dbReference>
<dbReference type="PANTHER" id="PTHR43476:SF3">
    <property type="entry name" value="FAD-BINDING MONOOXYGENASE"/>
    <property type="match status" value="1"/>
</dbReference>
<accession>Q2J591</accession>
<keyword evidence="1" id="KW-0560">Oxidoreductase</keyword>
<protein>
    <submittedName>
        <fullName evidence="4">Monooxygenase, FAD-binding</fullName>
    </submittedName>
</protein>
<dbReference type="GO" id="GO:0019622">
    <property type="term" value="P:3-(3-hydroxy)phenylpropionate catabolic process"/>
    <property type="evidence" value="ECO:0007669"/>
    <property type="project" value="TreeGrafter"/>
</dbReference>
<dbReference type="HOGENOM" id="CLU_009665_20_2_11"/>
<proteinExistence type="predicted"/>
<dbReference type="GO" id="GO:0071949">
    <property type="term" value="F:FAD binding"/>
    <property type="evidence" value="ECO:0007669"/>
    <property type="project" value="InterPro"/>
</dbReference>
<dbReference type="Pfam" id="PF01494">
    <property type="entry name" value="FAD_binding_3"/>
    <property type="match status" value="1"/>
</dbReference>
<dbReference type="InterPro" id="IPR002938">
    <property type="entry name" value="FAD-bd"/>
</dbReference>
<evidence type="ECO:0000313" key="5">
    <source>
        <dbReference type="Proteomes" id="UP000001937"/>
    </source>
</evidence>
<keyword evidence="4" id="KW-0503">Monooxygenase</keyword>
<dbReference type="PANTHER" id="PTHR43476">
    <property type="entry name" value="3-(3-HYDROXY-PHENYL)PROPIONATE/3-HYDROXYCINNAMIC ACID HYDROXYLASE"/>
    <property type="match status" value="1"/>
</dbReference>
<dbReference type="RefSeq" id="WP_011438565.1">
    <property type="nucleotide sequence ID" value="NC_007777.1"/>
</dbReference>
<reference evidence="4 5" key="1">
    <citation type="journal article" date="2007" name="Genome Res.">
        <title>Genome characteristics of facultatively symbiotic Frankia sp. strains reflect host range and host plant biogeography.</title>
        <authorList>
            <person name="Normand P."/>
            <person name="Lapierre P."/>
            <person name="Tisa L.S."/>
            <person name="Gogarten J.P."/>
            <person name="Alloisio N."/>
            <person name="Bagnarol E."/>
            <person name="Bassi C.A."/>
            <person name="Berry A.M."/>
            <person name="Bickhart D.M."/>
            <person name="Choisne N."/>
            <person name="Couloux A."/>
            <person name="Cournoyer B."/>
            <person name="Cruveiller S."/>
            <person name="Daubin V."/>
            <person name="Demange N."/>
            <person name="Francino M.P."/>
            <person name="Goltsman E."/>
            <person name="Huang Y."/>
            <person name="Kopp O.R."/>
            <person name="Labarre L."/>
            <person name="Lapidus A."/>
            <person name="Lavire C."/>
            <person name="Marechal J."/>
            <person name="Martinez M."/>
            <person name="Mastronunzio J.E."/>
            <person name="Mullin B.C."/>
            <person name="Niemann J."/>
            <person name="Pujic P."/>
            <person name="Rawnsley T."/>
            <person name="Rouy Z."/>
            <person name="Schenowitz C."/>
            <person name="Sellstedt A."/>
            <person name="Tavares F."/>
            <person name="Tomkins J.P."/>
            <person name="Vallenet D."/>
            <person name="Valverde C."/>
            <person name="Wall L.G."/>
            <person name="Wang Y."/>
            <person name="Medigue C."/>
            <person name="Benson D.R."/>
        </authorList>
    </citation>
    <scope>NUCLEOTIDE SEQUENCE [LARGE SCALE GENOMIC DNA]</scope>
    <source>
        <strain evidence="5">DSM 45818 / CECT 9043 / CcI3</strain>
    </source>
</reference>
<dbReference type="PRINTS" id="PR00420">
    <property type="entry name" value="RNGMNOXGNASE"/>
</dbReference>
<dbReference type="KEGG" id="fra:Francci3_4203"/>
<dbReference type="PhylomeDB" id="Q2J591"/>
<dbReference type="NCBIfam" id="NF004829">
    <property type="entry name" value="PRK06183.1-3"/>
    <property type="match status" value="1"/>
</dbReference>
<dbReference type="Gene3D" id="3.50.50.60">
    <property type="entry name" value="FAD/NAD(P)-binding domain"/>
    <property type="match status" value="1"/>
</dbReference>
<feature type="region of interest" description="Disordered" evidence="2">
    <location>
        <begin position="388"/>
        <end position="409"/>
    </location>
</feature>